<accession>A9P1C5</accession>
<dbReference type="PANTHER" id="PTHR37244">
    <property type="entry name" value="NADP-SPECIFIC GLUTAMATE DEHYDROGENASE"/>
    <property type="match status" value="1"/>
</dbReference>
<evidence type="ECO:0000256" key="1">
    <source>
        <dbReference type="SAM" id="Phobius"/>
    </source>
</evidence>
<dbReference type="EMBL" id="EF087444">
    <property type="protein sequence ID" value="ABK26686.1"/>
    <property type="molecule type" value="mRNA"/>
</dbReference>
<keyword evidence="1" id="KW-0812">Transmembrane</keyword>
<organism evidence="2">
    <name type="scientific">Picea sitchensis</name>
    <name type="common">Sitka spruce</name>
    <name type="synonym">Pinus sitchensis</name>
    <dbReference type="NCBI Taxonomy" id="3332"/>
    <lineage>
        <taxon>Eukaryota</taxon>
        <taxon>Viridiplantae</taxon>
        <taxon>Streptophyta</taxon>
        <taxon>Embryophyta</taxon>
        <taxon>Tracheophyta</taxon>
        <taxon>Spermatophyta</taxon>
        <taxon>Pinopsida</taxon>
        <taxon>Pinidae</taxon>
        <taxon>Conifers I</taxon>
        <taxon>Pinales</taxon>
        <taxon>Pinaceae</taxon>
        <taxon>Picea</taxon>
    </lineage>
</organism>
<protein>
    <submittedName>
        <fullName evidence="2">Uncharacterized protein</fullName>
    </submittedName>
</protein>
<dbReference type="PANTHER" id="PTHR37244:SF1">
    <property type="entry name" value="NADP-SPECIFIC GLUTAMATE DEHYDROGENASE"/>
    <property type="match status" value="1"/>
</dbReference>
<evidence type="ECO:0000313" key="2">
    <source>
        <dbReference type="EMBL" id="ABK26686.1"/>
    </source>
</evidence>
<reference evidence="2" key="1">
    <citation type="journal article" date="2008" name="BMC Genomics">
        <title>A conifer genomics resource of 200,000 spruce (Picea spp.) ESTs and 6,464 high-quality, sequence-finished full-length cDNAs for Sitka spruce (Picea sitchensis).</title>
        <authorList>
            <person name="Ralph S.G."/>
            <person name="Chun H.J."/>
            <person name="Kolosova N."/>
            <person name="Cooper D."/>
            <person name="Oddy C."/>
            <person name="Ritland C.E."/>
            <person name="Kirkpatrick R."/>
            <person name="Moore R."/>
            <person name="Barber S."/>
            <person name="Holt R.A."/>
            <person name="Jones S.J."/>
            <person name="Marra M.A."/>
            <person name="Douglas C.J."/>
            <person name="Ritland K."/>
            <person name="Bohlmann J."/>
        </authorList>
    </citation>
    <scope>NUCLEOTIDE SEQUENCE</scope>
    <source>
        <tissue evidence="2">Bark</tissue>
    </source>
</reference>
<dbReference type="OMA" id="FCCALDY"/>
<name>A9P1C5_PICSI</name>
<keyword evidence="1" id="KW-1133">Transmembrane helix</keyword>
<dbReference type="AlphaFoldDB" id="A9P1C5"/>
<keyword evidence="1" id="KW-0472">Membrane</keyword>
<sequence>MLKEIYSKSACWMKKQLQQQHDATWFDIKVFYIKIDACGFDPAPGSLTVHYAPRSSSTELEINGKRIRPSASAFLTLRRNGIDENASVATYVSTDVTRTTGKVCFDVCVREETLICGTLERKGSVKYDDVTQLRQPSWTVDFCCALDYPSKWSSTKPNINKFPSLELYIAGRAGSSAMVLTGTEQLIPRRKRVRHGVTLDVIPEGNDYENSIFNSADHDRLENEETFMELDDTSIAMMCDAATERLIALFEPWEVQCFKCSQLSWLNAGLRLGVGFVLGACLGLGVGVVILFMRTYEARIRHLRSLNQD</sequence>
<feature type="transmembrane region" description="Helical" evidence="1">
    <location>
        <begin position="268"/>
        <end position="293"/>
    </location>
</feature>
<proteinExistence type="evidence at transcript level"/>